<evidence type="ECO:0000256" key="1">
    <source>
        <dbReference type="SAM" id="MobiDB-lite"/>
    </source>
</evidence>
<evidence type="ECO:0000313" key="3">
    <source>
        <dbReference type="Proteomes" id="UP000324222"/>
    </source>
</evidence>
<dbReference type="EMBL" id="VSRR010008213">
    <property type="protein sequence ID" value="MPC48311.1"/>
    <property type="molecule type" value="Genomic_DNA"/>
</dbReference>
<evidence type="ECO:0000313" key="2">
    <source>
        <dbReference type="EMBL" id="MPC48311.1"/>
    </source>
</evidence>
<feature type="compositionally biased region" description="Polar residues" evidence="1">
    <location>
        <begin position="30"/>
        <end position="40"/>
    </location>
</feature>
<dbReference type="Proteomes" id="UP000324222">
    <property type="component" value="Unassembled WGS sequence"/>
</dbReference>
<accession>A0A5B7FLK3</accession>
<organism evidence="2 3">
    <name type="scientific">Portunus trituberculatus</name>
    <name type="common">Swimming crab</name>
    <name type="synonym">Neptunus trituberculatus</name>
    <dbReference type="NCBI Taxonomy" id="210409"/>
    <lineage>
        <taxon>Eukaryota</taxon>
        <taxon>Metazoa</taxon>
        <taxon>Ecdysozoa</taxon>
        <taxon>Arthropoda</taxon>
        <taxon>Crustacea</taxon>
        <taxon>Multicrustacea</taxon>
        <taxon>Malacostraca</taxon>
        <taxon>Eumalacostraca</taxon>
        <taxon>Eucarida</taxon>
        <taxon>Decapoda</taxon>
        <taxon>Pleocyemata</taxon>
        <taxon>Brachyura</taxon>
        <taxon>Eubrachyura</taxon>
        <taxon>Portunoidea</taxon>
        <taxon>Portunidae</taxon>
        <taxon>Portuninae</taxon>
        <taxon>Portunus</taxon>
    </lineage>
</organism>
<proteinExistence type="predicted"/>
<reference evidence="2 3" key="1">
    <citation type="submission" date="2019-05" db="EMBL/GenBank/DDBJ databases">
        <title>Another draft genome of Portunus trituberculatus and its Hox gene families provides insights of decapod evolution.</title>
        <authorList>
            <person name="Jeong J.-H."/>
            <person name="Song I."/>
            <person name="Kim S."/>
            <person name="Choi T."/>
            <person name="Kim D."/>
            <person name="Ryu S."/>
            <person name="Kim W."/>
        </authorList>
    </citation>
    <scope>NUCLEOTIDE SEQUENCE [LARGE SCALE GENOMIC DNA]</scope>
    <source>
        <tissue evidence="2">Muscle</tissue>
    </source>
</reference>
<dbReference type="AlphaFoldDB" id="A0A5B7FLK3"/>
<feature type="compositionally biased region" description="Basic residues" evidence="1">
    <location>
        <begin position="20"/>
        <end position="29"/>
    </location>
</feature>
<comment type="caution">
    <text evidence="2">The sequence shown here is derived from an EMBL/GenBank/DDBJ whole genome shotgun (WGS) entry which is preliminary data.</text>
</comment>
<gene>
    <name evidence="2" type="ORF">E2C01_042079</name>
</gene>
<sequence>MKKTCETTLFLDDPCDHHHHHHHHHHRHCSTQGTLSTVTRGPSLPHDRPDPVLYPLQAALSQSSASPHLPRAAGGPRVSPRSIINLLAPLSYYRADRVGHGSHLAALRCAK</sequence>
<name>A0A5B7FLK3_PORTR</name>
<keyword evidence="3" id="KW-1185">Reference proteome</keyword>
<protein>
    <submittedName>
        <fullName evidence="2">Uncharacterized protein</fullName>
    </submittedName>
</protein>
<feature type="region of interest" description="Disordered" evidence="1">
    <location>
        <begin position="20"/>
        <end position="40"/>
    </location>
</feature>